<reference evidence="2" key="1">
    <citation type="submission" date="2013-11" db="EMBL/GenBank/DDBJ databases">
        <title>Genome sequence of the fusiform rust pathogen reveals effectors for host alternation and coevolution with pine.</title>
        <authorList>
            <consortium name="DOE Joint Genome Institute"/>
            <person name="Smith K."/>
            <person name="Pendleton A."/>
            <person name="Kubisiak T."/>
            <person name="Anderson C."/>
            <person name="Salamov A."/>
            <person name="Aerts A."/>
            <person name="Riley R."/>
            <person name="Clum A."/>
            <person name="Lindquist E."/>
            <person name="Ence D."/>
            <person name="Campbell M."/>
            <person name="Kronenberg Z."/>
            <person name="Feau N."/>
            <person name="Dhillon B."/>
            <person name="Hamelin R."/>
            <person name="Burleigh J."/>
            <person name="Smith J."/>
            <person name="Yandell M."/>
            <person name="Nelson C."/>
            <person name="Grigoriev I."/>
            <person name="Davis J."/>
        </authorList>
    </citation>
    <scope>NUCLEOTIDE SEQUENCE</scope>
    <source>
        <strain evidence="2">G11</strain>
    </source>
</reference>
<name>A0A9P6NDU7_9BASI</name>
<feature type="region of interest" description="Disordered" evidence="1">
    <location>
        <begin position="1"/>
        <end position="119"/>
    </location>
</feature>
<comment type="caution">
    <text evidence="2">The sequence shown here is derived from an EMBL/GenBank/DDBJ whole genome shotgun (WGS) entry which is preliminary data.</text>
</comment>
<evidence type="ECO:0000313" key="2">
    <source>
        <dbReference type="EMBL" id="KAG0144926.1"/>
    </source>
</evidence>
<dbReference type="EMBL" id="MU167286">
    <property type="protein sequence ID" value="KAG0144926.1"/>
    <property type="molecule type" value="Genomic_DNA"/>
</dbReference>
<feature type="compositionally biased region" description="Polar residues" evidence="1">
    <location>
        <begin position="49"/>
        <end position="73"/>
    </location>
</feature>
<feature type="compositionally biased region" description="Polar residues" evidence="1">
    <location>
        <begin position="98"/>
        <end position="111"/>
    </location>
</feature>
<organism evidence="2 3">
    <name type="scientific">Cronartium quercuum f. sp. fusiforme G11</name>
    <dbReference type="NCBI Taxonomy" id="708437"/>
    <lineage>
        <taxon>Eukaryota</taxon>
        <taxon>Fungi</taxon>
        <taxon>Dikarya</taxon>
        <taxon>Basidiomycota</taxon>
        <taxon>Pucciniomycotina</taxon>
        <taxon>Pucciniomycetes</taxon>
        <taxon>Pucciniales</taxon>
        <taxon>Coleosporiaceae</taxon>
        <taxon>Cronartium</taxon>
    </lineage>
</organism>
<accession>A0A9P6NDU7</accession>
<keyword evidence="3" id="KW-1185">Reference proteome</keyword>
<protein>
    <submittedName>
        <fullName evidence="2">Uncharacterized protein</fullName>
    </submittedName>
</protein>
<evidence type="ECO:0000256" key="1">
    <source>
        <dbReference type="SAM" id="MobiDB-lite"/>
    </source>
</evidence>
<dbReference type="OrthoDB" id="10666309at2759"/>
<dbReference type="Proteomes" id="UP000886653">
    <property type="component" value="Unassembled WGS sequence"/>
</dbReference>
<gene>
    <name evidence="2" type="ORF">CROQUDRAFT_94493</name>
</gene>
<dbReference type="AlphaFoldDB" id="A0A9P6NDU7"/>
<proteinExistence type="predicted"/>
<sequence>MPYHPSSLPLKKAQPPLTISPPGLSSEEVEEGSSDKFYPTPGTPPPSTVSETQNLIQSTIPSPHLSTNSSSILKHQRLGGPQSFTPPPYHQSNEPEESSNLTGSGRPQSAMSMPGKSRECQKMVTWGEDDVLEFEREGKWRKASGASSVDSYI</sequence>
<evidence type="ECO:0000313" key="3">
    <source>
        <dbReference type="Proteomes" id="UP000886653"/>
    </source>
</evidence>